<protein>
    <submittedName>
        <fullName evidence="1">Uncharacterized protein</fullName>
    </submittedName>
</protein>
<name>A0ABS4UTR4_9ACTN</name>
<evidence type="ECO:0000313" key="1">
    <source>
        <dbReference type="EMBL" id="MBP2355034.1"/>
    </source>
</evidence>
<reference evidence="1 2" key="1">
    <citation type="submission" date="2021-03" db="EMBL/GenBank/DDBJ databases">
        <title>Sequencing the genomes of 1000 actinobacteria strains.</title>
        <authorList>
            <person name="Klenk H.-P."/>
        </authorList>
    </citation>
    <scope>NUCLEOTIDE SEQUENCE [LARGE SCALE GENOMIC DNA]</scope>
    <source>
        <strain evidence="1 2">DSM 18824</strain>
    </source>
</reference>
<dbReference type="Proteomes" id="UP000755585">
    <property type="component" value="Unassembled WGS sequence"/>
</dbReference>
<evidence type="ECO:0000313" key="2">
    <source>
        <dbReference type="Proteomes" id="UP000755585"/>
    </source>
</evidence>
<dbReference type="RefSeq" id="WP_209697758.1">
    <property type="nucleotide sequence ID" value="NZ_BAAAVU010000015.1"/>
</dbReference>
<organism evidence="1 2">
    <name type="scientific">Kribbella aluminosa</name>
    <dbReference type="NCBI Taxonomy" id="416017"/>
    <lineage>
        <taxon>Bacteria</taxon>
        <taxon>Bacillati</taxon>
        <taxon>Actinomycetota</taxon>
        <taxon>Actinomycetes</taxon>
        <taxon>Propionibacteriales</taxon>
        <taxon>Kribbellaceae</taxon>
        <taxon>Kribbella</taxon>
    </lineage>
</organism>
<comment type="caution">
    <text evidence="1">The sequence shown here is derived from an EMBL/GenBank/DDBJ whole genome shotgun (WGS) entry which is preliminary data.</text>
</comment>
<dbReference type="EMBL" id="JAGINT010000002">
    <property type="protein sequence ID" value="MBP2355034.1"/>
    <property type="molecule type" value="Genomic_DNA"/>
</dbReference>
<accession>A0ABS4UTR4</accession>
<sequence length="470" mass="53270">MEPLIGLQLGAISFADEGVDVIDLLAEKAGVTALFVATQAFDRGVQGRQITGRPHPGHGPYDFDDDHWGGSYVTQHAEHYRGSVLQPYRAPDRDVEGYDVLASVIPKARERGLQTYSFVLENSHSGLTRYVPNWSKVLQVDAWGRSDSYACVRNPDYLAWWLSLVEDQVRHYELDGIMFGSERNGPLGNVLEDGGFARDGRPYCFCSHCVAAGERRGIDSRRAAEGYVKLYQLARGNDDSSFIRFLRLLLTYPEIIAWEQLWHEGYEELQKRLYGAVKFLAPDVQVGWHVWHHNTFSPLYRAEMDYTRIREYSDFVKPVMYNNCAGYRLHHHISAWRRSIFREIDEQTVYDLFRQSLGYDEAMPFDELPGRGLSTDYVRRETTRTLKEIDGQARVYPGLDVNVPTPSHVKQTGPDDIADSLTTALDAGADGVILSRKYSEMDLGNLEAVGSTLRHRASEAQQHSAQGRPS</sequence>
<gene>
    <name evidence="1" type="ORF">JOF29_006144</name>
</gene>
<proteinExistence type="predicted"/>
<keyword evidence="2" id="KW-1185">Reference proteome</keyword>